<evidence type="ECO:0000313" key="3">
    <source>
        <dbReference type="Proteomes" id="UP000664122"/>
    </source>
</evidence>
<dbReference type="AlphaFoldDB" id="A0A939FTI8"/>
<feature type="transmembrane region" description="Helical" evidence="1">
    <location>
        <begin position="12"/>
        <end position="32"/>
    </location>
</feature>
<dbReference type="RefSeq" id="WP_207255923.1">
    <property type="nucleotide sequence ID" value="NZ_JAFMPP010000001.1"/>
</dbReference>
<gene>
    <name evidence="2" type="ORF">J1C48_01750</name>
</gene>
<evidence type="ECO:0000313" key="2">
    <source>
        <dbReference type="EMBL" id="MBO0661287.1"/>
    </source>
</evidence>
<comment type="caution">
    <text evidence="2">The sequence shown here is derived from an EMBL/GenBank/DDBJ whole genome shotgun (WGS) entry which is preliminary data.</text>
</comment>
<keyword evidence="1" id="KW-1133">Transmembrane helix</keyword>
<keyword evidence="1" id="KW-0812">Transmembrane</keyword>
<evidence type="ECO:0000256" key="1">
    <source>
        <dbReference type="SAM" id="Phobius"/>
    </source>
</evidence>
<keyword evidence="3" id="KW-1185">Reference proteome</keyword>
<keyword evidence="1" id="KW-0472">Membrane</keyword>
<proteinExistence type="predicted"/>
<feature type="transmembrane region" description="Helical" evidence="1">
    <location>
        <begin position="188"/>
        <end position="209"/>
    </location>
</feature>
<accession>A0A939FTI8</accession>
<reference evidence="2" key="1">
    <citation type="submission" date="2021-03" db="EMBL/GenBank/DDBJ databases">
        <title>Whole genome sequence of Jiella sp. CQZ9-1.</title>
        <authorList>
            <person name="Tuo L."/>
        </authorList>
    </citation>
    <scope>NUCLEOTIDE SEQUENCE</scope>
    <source>
        <strain evidence="2">CQZ9-1</strain>
    </source>
</reference>
<organism evidence="2 3">
    <name type="scientific">Jiella flava</name>
    <dbReference type="NCBI Taxonomy" id="2816857"/>
    <lineage>
        <taxon>Bacteria</taxon>
        <taxon>Pseudomonadati</taxon>
        <taxon>Pseudomonadota</taxon>
        <taxon>Alphaproteobacteria</taxon>
        <taxon>Hyphomicrobiales</taxon>
        <taxon>Aurantimonadaceae</taxon>
        <taxon>Jiella</taxon>
    </lineage>
</organism>
<dbReference type="EMBL" id="JAFMPP010000001">
    <property type="protein sequence ID" value="MBO0661287.1"/>
    <property type="molecule type" value="Genomic_DNA"/>
</dbReference>
<protein>
    <submittedName>
        <fullName evidence="2">Uncharacterized protein</fullName>
    </submittedName>
</protein>
<dbReference type="Proteomes" id="UP000664122">
    <property type="component" value="Unassembled WGS sequence"/>
</dbReference>
<name>A0A939FTI8_9HYPH</name>
<sequence length="216" mass="23406">MILIPAKISAKMILLVASLTVIDLGIVAYAAVRLDKIHHKYTELMQNREAGIDEVINGNHHITQMTSGAFQALAYDGASQEAKDAVALTRKSIWETEMSLQRAGEKLHWEQETLEKLKALSMAASVSAEQAVAHSLRNDNDRARDTLRKMNEFGRKFSDTAHALTERMRTESAAELDALSSDGTRTGVILLASAAVAVAAGVAGCLGFGHSGWIDF</sequence>